<dbReference type="Proteomes" id="UP000264880">
    <property type="component" value="Chromosome"/>
</dbReference>
<protein>
    <recommendedName>
        <fullName evidence="3">Surface antigen BspA like protein</fullName>
    </recommendedName>
</protein>
<organism evidence="1 2">
    <name type="scientific">Brachyspira hampsonii</name>
    <dbReference type="NCBI Taxonomy" id="1287055"/>
    <lineage>
        <taxon>Bacteria</taxon>
        <taxon>Pseudomonadati</taxon>
        <taxon>Spirochaetota</taxon>
        <taxon>Spirochaetia</taxon>
        <taxon>Brachyspirales</taxon>
        <taxon>Brachyspiraceae</taxon>
        <taxon>Brachyspira</taxon>
    </lineage>
</organism>
<sequence>MIKNILLILTLLLVSCSPEIVSPNSNNDKVPTEEELITKYAIDISLNDAEISQKIEENLKAYYKEMGSYRLIFTGVPKDYTKSTVESLSILTVKAAVNVGTAKNIDLDIRNIDFQNETINTGMFSGETIDDTINFNFIFPEDKIKTIASMSFDNLYNIREIILPDSITSIENDAFNNCQNIEKLTLGNGLKTIGDMAFLYNNALKEVVIPNSVTSIGMGAFSGAPIEILKLSSSLESIGDAAFDTISITELTIPASVKSIGMQAFAFSQKLTTLTYLGAKPNILSVGSDIFKGCDKLTTLIVPNADNPDDASWKTFLGASFTTVKKQ</sequence>
<dbReference type="RefSeq" id="WP_069731685.1">
    <property type="nucleotide sequence ID" value="NZ_CP019914.1"/>
</dbReference>
<dbReference type="PROSITE" id="PS51257">
    <property type="entry name" value="PROKAR_LIPOPROTEIN"/>
    <property type="match status" value="1"/>
</dbReference>
<accession>A0AAC9XKX9</accession>
<evidence type="ECO:0000313" key="1">
    <source>
        <dbReference type="EMBL" id="ASJ22125.1"/>
    </source>
</evidence>
<dbReference type="EMBL" id="CP019914">
    <property type="protein sequence ID" value="ASJ22125.1"/>
    <property type="molecule type" value="Genomic_DNA"/>
</dbReference>
<reference evidence="1 2" key="1">
    <citation type="submission" date="2017-02" db="EMBL/GenBank/DDBJ databases">
        <title>Complete genome sequence of Brachyspira hampsonii genomovar I strain NSH-16 (ATCC BAA-2463).</title>
        <authorList>
            <person name="Mirajkar N.S."/>
            <person name="Gebhart C.J."/>
        </authorList>
    </citation>
    <scope>NUCLEOTIDE SEQUENCE [LARGE SCALE GENOMIC DNA]</scope>
    <source>
        <strain evidence="1 2">NSH-16</strain>
    </source>
</reference>
<dbReference type="AlphaFoldDB" id="A0AAC9XKX9"/>
<gene>
    <name evidence="1" type="ORF">BHAMNSH16_10960</name>
</gene>
<dbReference type="PANTHER" id="PTHR45661:SF3">
    <property type="entry name" value="IG-LIKE DOMAIN-CONTAINING PROTEIN"/>
    <property type="match status" value="1"/>
</dbReference>
<evidence type="ECO:0000313" key="2">
    <source>
        <dbReference type="Proteomes" id="UP000264880"/>
    </source>
</evidence>
<dbReference type="InterPro" id="IPR032675">
    <property type="entry name" value="LRR_dom_sf"/>
</dbReference>
<dbReference type="InterPro" id="IPR026906">
    <property type="entry name" value="LRR_5"/>
</dbReference>
<dbReference type="PANTHER" id="PTHR45661">
    <property type="entry name" value="SURFACE ANTIGEN"/>
    <property type="match status" value="1"/>
</dbReference>
<keyword evidence="2" id="KW-1185">Reference proteome</keyword>
<dbReference type="KEGG" id="bhp:BHAMNSH16_10960"/>
<dbReference type="SUPFAM" id="SSF52058">
    <property type="entry name" value="L domain-like"/>
    <property type="match status" value="1"/>
</dbReference>
<name>A0AAC9XKX9_9SPIR</name>
<dbReference type="Pfam" id="PF13306">
    <property type="entry name" value="LRR_5"/>
    <property type="match status" value="1"/>
</dbReference>
<dbReference type="Gene3D" id="3.80.10.10">
    <property type="entry name" value="Ribonuclease Inhibitor"/>
    <property type="match status" value="2"/>
</dbReference>
<dbReference type="InterPro" id="IPR053139">
    <property type="entry name" value="Surface_bspA-like"/>
</dbReference>
<proteinExistence type="predicted"/>
<evidence type="ECO:0008006" key="3">
    <source>
        <dbReference type="Google" id="ProtNLM"/>
    </source>
</evidence>